<organism evidence="2 3">
    <name type="scientific">Mycolicibacterium mucogenicum</name>
    <name type="common">Mycobacterium mucogenicum</name>
    <dbReference type="NCBI Taxonomy" id="56689"/>
    <lineage>
        <taxon>Bacteria</taxon>
        <taxon>Bacillati</taxon>
        <taxon>Actinomycetota</taxon>
        <taxon>Actinomycetes</taxon>
        <taxon>Mycobacteriales</taxon>
        <taxon>Mycobacteriaceae</taxon>
        <taxon>Mycolicibacterium</taxon>
    </lineage>
</organism>
<comment type="caution">
    <text evidence="2">The sequence shown here is derived from an EMBL/GenBank/DDBJ whole genome shotgun (WGS) entry which is preliminary data.</text>
</comment>
<evidence type="ECO:0000313" key="2">
    <source>
        <dbReference type="EMBL" id="OBJ40286.1"/>
    </source>
</evidence>
<gene>
    <name evidence="2" type="ORF">A5630_25380</name>
</gene>
<evidence type="ECO:0000313" key="3">
    <source>
        <dbReference type="Proteomes" id="UP000093898"/>
    </source>
</evidence>
<protein>
    <submittedName>
        <fullName evidence="2">Uncharacterized protein</fullName>
    </submittedName>
</protein>
<dbReference type="RefSeq" id="WP_064982461.1">
    <property type="nucleotide sequence ID" value="NZ_LZLC01000160.1"/>
</dbReference>
<dbReference type="EMBL" id="LZLC01000160">
    <property type="protein sequence ID" value="OBJ40286.1"/>
    <property type="molecule type" value="Genomic_DNA"/>
</dbReference>
<name>A0A1A3GY38_MYCMU</name>
<accession>A0A1A3GY38</accession>
<dbReference type="Proteomes" id="UP000093898">
    <property type="component" value="Unassembled WGS sequence"/>
</dbReference>
<proteinExistence type="predicted"/>
<reference evidence="2 3" key="1">
    <citation type="submission" date="2016-06" db="EMBL/GenBank/DDBJ databases">
        <authorList>
            <person name="Kjaerup R.B."/>
            <person name="Dalgaard T.S."/>
            <person name="Juul-Madsen H.R."/>
        </authorList>
    </citation>
    <scope>NUCLEOTIDE SEQUENCE [LARGE SCALE GENOMIC DNA]</scope>
    <source>
        <strain evidence="2 3">1127319.6</strain>
    </source>
</reference>
<dbReference type="AlphaFoldDB" id="A0A1A3GY38"/>
<feature type="region of interest" description="Disordered" evidence="1">
    <location>
        <begin position="1"/>
        <end position="20"/>
    </location>
</feature>
<evidence type="ECO:0000256" key="1">
    <source>
        <dbReference type="SAM" id="MobiDB-lite"/>
    </source>
</evidence>
<sequence length="124" mass="13471">MPPFVDNPFENAPEPAPITPENLREVADGLASIGRTFTGDGITYLSTTVEQLRKTADRIEEERKPKPAKVYTRFVESSGETAVFVEKPDGTTAALYVYQEGAVLTKEFDAPPTLFSGGLVYGGK</sequence>